<proteinExistence type="predicted"/>
<evidence type="ECO:0000259" key="1">
    <source>
        <dbReference type="PROSITE" id="PS50206"/>
    </source>
</evidence>
<dbReference type="RefSeq" id="WP_345970985.1">
    <property type="nucleotide sequence ID" value="NZ_CP147920.1"/>
</dbReference>
<dbReference type="PROSITE" id="PS50206">
    <property type="entry name" value="RHODANESE_3"/>
    <property type="match status" value="1"/>
</dbReference>
<dbReference type="EMBL" id="CP147920">
    <property type="protein sequence ID" value="XAU15878.1"/>
    <property type="molecule type" value="Genomic_DNA"/>
</dbReference>
<protein>
    <submittedName>
        <fullName evidence="2">Rhodanese-like domain-containing protein</fullName>
    </submittedName>
</protein>
<dbReference type="Gene3D" id="3.40.250.10">
    <property type="entry name" value="Rhodanese-like domain"/>
    <property type="match status" value="1"/>
</dbReference>
<dbReference type="InterPro" id="IPR050229">
    <property type="entry name" value="GlpE_sulfurtransferase"/>
</dbReference>
<dbReference type="InterPro" id="IPR036873">
    <property type="entry name" value="Rhodanese-like_dom_sf"/>
</dbReference>
<reference evidence="2 3" key="1">
    <citation type="submission" date="2024-03" db="EMBL/GenBank/DDBJ databases">
        <title>Sulfurimonas sp. HSL3-1.</title>
        <authorList>
            <person name="Wang S."/>
        </authorList>
    </citation>
    <scope>NUCLEOTIDE SEQUENCE [LARGE SCALE GENOMIC DNA]</scope>
    <source>
        <strain evidence="2 3">HSL3-1</strain>
    </source>
</reference>
<dbReference type="PANTHER" id="PTHR43031:SF16">
    <property type="entry name" value="OXIDOREDUCTASE"/>
    <property type="match status" value="1"/>
</dbReference>
<dbReference type="Pfam" id="PF00581">
    <property type="entry name" value="Rhodanese"/>
    <property type="match status" value="1"/>
</dbReference>
<organism evidence="2 3">
    <name type="scientific">Sulfurimonas diazotrophicus</name>
    <dbReference type="NCBI Taxonomy" id="3131939"/>
    <lineage>
        <taxon>Bacteria</taxon>
        <taxon>Pseudomonadati</taxon>
        <taxon>Campylobacterota</taxon>
        <taxon>Epsilonproteobacteria</taxon>
        <taxon>Campylobacterales</taxon>
        <taxon>Sulfurimonadaceae</taxon>
        <taxon>Sulfurimonas</taxon>
    </lineage>
</organism>
<dbReference type="InterPro" id="IPR001763">
    <property type="entry name" value="Rhodanese-like_dom"/>
</dbReference>
<keyword evidence="3" id="KW-1185">Reference proteome</keyword>
<dbReference type="PANTHER" id="PTHR43031">
    <property type="entry name" value="FAD-DEPENDENT OXIDOREDUCTASE"/>
    <property type="match status" value="1"/>
</dbReference>
<dbReference type="SMART" id="SM00450">
    <property type="entry name" value="RHOD"/>
    <property type="match status" value="1"/>
</dbReference>
<dbReference type="CDD" id="cd00158">
    <property type="entry name" value="RHOD"/>
    <property type="match status" value="1"/>
</dbReference>
<sequence length="115" mass="12788">MSSLNVYPDKELLENSDMVVVDIRTEMEWMQTGVVPGCKTVTFFQMDGSYDAEGFMKAMDALGGKEKEIGFICRTGSRTAQVAMFMKQQGYNVKNLAGGVMKLMSEGYELVPYKG</sequence>
<name>A0ABZ3HDK7_9BACT</name>
<accession>A0ABZ3HDK7</accession>
<dbReference type="SUPFAM" id="SSF52821">
    <property type="entry name" value="Rhodanese/Cell cycle control phosphatase"/>
    <property type="match status" value="1"/>
</dbReference>
<feature type="domain" description="Rhodanese" evidence="1">
    <location>
        <begin position="14"/>
        <end position="112"/>
    </location>
</feature>
<gene>
    <name evidence="2" type="ORF">WCY31_04040</name>
</gene>
<evidence type="ECO:0000313" key="3">
    <source>
        <dbReference type="Proteomes" id="UP001447842"/>
    </source>
</evidence>
<dbReference type="Proteomes" id="UP001447842">
    <property type="component" value="Chromosome"/>
</dbReference>
<evidence type="ECO:0000313" key="2">
    <source>
        <dbReference type="EMBL" id="XAU15878.1"/>
    </source>
</evidence>